<dbReference type="RefSeq" id="WP_138728189.1">
    <property type="nucleotide sequence ID" value="NZ_SRMP02000012.1"/>
</dbReference>
<gene>
    <name evidence="2" type="ORF">E5L68_009310</name>
</gene>
<organism evidence="2 3">
    <name type="scientific">Pedobacter helvus</name>
    <dbReference type="NCBI Taxonomy" id="2563444"/>
    <lineage>
        <taxon>Bacteria</taxon>
        <taxon>Pseudomonadati</taxon>
        <taxon>Bacteroidota</taxon>
        <taxon>Sphingobacteriia</taxon>
        <taxon>Sphingobacteriales</taxon>
        <taxon>Sphingobacteriaceae</taxon>
        <taxon>Pedobacter</taxon>
    </lineage>
</organism>
<name>A0ABW9JGS0_9SPHI</name>
<keyword evidence="3" id="KW-1185">Reference proteome</keyword>
<dbReference type="EMBL" id="SRMP02000012">
    <property type="protein sequence ID" value="MFN0291593.1"/>
    <property type="molecule type" value="Genomic_DNA"/>
</dbReference>
<accession>A0ABW9JGS0</accession>
<dbReference type="Pfam" id="PF08279">
    <property type="entry name" value="HTH_11"/>
    <property type="match status" value="1"/>
</dbReference>
<proteinExistence type="predicted"/>
<feature type="domain" description="Helix-turn-helix type 11" evidence="1">
    <location>
        <begin position="10"/>
        <end position="59"/>
    </location>
</feature>
<protein>
    <submittedName>
        <fullName evidence="2">HTH domain-containing protein</fullName>
    </submittedName>
</protein>
<evidence type="ECO:0000259" key="1">
    <source>
        <dbReference type="Pfam" id="PF08279"/>
    </source>
</evidence>
<sequence>MVSKTAYQQRLQRLLYLLRHKQAGTAAATAIKLSCTARTVKNCINKLRQDGFKIEFDKGLKRYVLEEE</sequence>
<evidence type="ECO:0000313" key="2">
    <source>
        <dbReference type="EMBL" id="MFN0291593.1"/>
    </source>
</evidence>
<evidence type="ECO:0000313" key="3">
    <source>
        <dbReference type="Proteomes" id="UP001517367"/>
    </source>
</evidence>
<comment type="caution">
    <text evidence="2">The sequence shown here is derived from an EMBL/GenBank/DDBJ whole genome shotgun (WGS) entry which is preliminary data.</text>
</comment>
<dbReference type="InterPro" id="IPR036388">
    <property type="entry name" value="WH-like_DNA-bd_sf"/>
</dbReference>
<dbReference type="InterPro" id="IPR013196">
    <property type="entry name" value="HTH_11"/>
</dbReference>
<dbReference type="Gene3D" id="1.10.10.10">
    <property type="entry name" value="Winged helix-like DNA-binding domain superfamily/Winged helix DNA-binding domain"/>
    <property type="match status" value="1"/>
</dbReference>
<dbReference type="Proteomes" id="UP001517367">
    <property type="component" value="Unassembled WGS sequence"/>
</dbReference>
<reference evidence="2 3" key="1">
    <citation type="submission" date="2024-12" db="EMBL/GenBank/DDBJ databases">
        <authorList>
            <person name="Hu S."/>
        </authorList>
    </citation>
    <scope>NUCLEOTIDE SEQUENCE [LARGE SCALE GENOMIC DNA]</scope>
    <source>
        <strain evidence="2 3">P-25</strain>
    </source>
</reference>